<dbReference type="PANTHER" id="PTHR36441:SF1">
    <property type="entry name" value="DUF503 DOMAIN-CONTAINING PROTEIN"/>
    <property type="match status" value="1"/>
</dbReference>
<proteinExistence type="predicted"/>
<dbReference type="InterPro" id="IPR036746">
    <property type="entry name" value="TT1725-like_sf"/>
</dbReference>
<name>A0A644THN8_9ZZZZ</name>
<dbReference type="EMBL" id="VSSQ01000032">
    <property type="protein sequence ID" value="MPL66384.1"/>
    <property type="molecule type" value="Genomic_DNA"/>
</dbReference>
<dbReference type="Pfam" id="PF04456">
    <property type="entry name" value="DUF503"/>
    <property type="match status" value="1"/>
</dbReference>
<gene>
    <name evidence="1" type="ORF">SDC9_12057</name>
</gene>
<evidence type="ECO:0000313" key="1">
    <source>
        <dbReference type="EMBL" id="MPL66384.1"/>
    </source>
</evidence>
<reference evidence="1" key="1">
    <citation type="submission" date="2019-08" db="EMBL/GenBank/DDBJ databases">
        <authorList>
            <person name="Kucharzyk K."/>
            <person name="Murdoch R.W."/>
            <person name="Higgins S."/>
            <person name="Loffler F."/>
        </authorList>
    </citation>
    <scope>NUCLEOTIDE SEQUENCE</scope>
</reference>
<dbReference type="AlphaFoldDB" id="A0A644THN8"/>
<protein>
    <recommendedName>
        <fullName evidence="2">DUF503 domain-containing protein</fullName>
    </recommendedName>
</protein>
<accession>A0A644THN8</accession>
<organism evidence="1">
    <name type="scientific">bioreactor metagenome</name>
    <dbReference type="NCBI Taxonomy" id="1076179"/>
    <lineage>
        <taxon>unclassified sequences</taxon>
        <taxon>metagenomes</taxon>
        <taxon>ecological metagenomes</taxon>
    </lineage>
</organism>
<comment type="caution">
    <text evidence="1">The sequence shown here is derived from an EMBL/GenBank/DDBJ whole genome shotgun (WGS) entry which is preliminary data.</text>
</comment>
<dbReference type="SUPFAM" id="SSF103007">
    <property type="entry name" value="Hypothetical protein TT1725"/>
    <property type="match status" value="1"/>
</dbReference>
<dbReference type="InterPro" id="IPR007546">
    <property type="entry name" value="DUF503"/>
</dbReference>
<dbReference type="PANTHER" id="PTHR36441">
    <property type="entry name" value="HYPOTHETICAL CYTOSOLIC PROTEIN"/>
    <property type="match status" value="1"/>
</dbReference>
<evidence type="ECO:0008006" key="2">
    <source>
        <dbReference type="Google" id="ProtNLM"/>
    </source>
</evidence>
<dbReference type="Gene3D" id="3.30.70.1120">
    <property type="entry name" value="TT1725-like"/>
    <property type="match status" value="1"/>
</dbReference>
<sequence length="96" mass="10859">MVVSMLMLILELPETETIKDKRRVLSGIKSRLQRKFHLSCAEVDLQDSLGFAEIGAALVSNSRTFGEKVLNEAVLFVENSFPVNIHEVQIHSELYQ</sequence>